<accession>A0A2U3QL55</accession>
<feature type="transmembrane region" description="Helical" evidence="1">
    <location>
        <begin position="62"/>
        <end position="91"/>
    </location>
</feature>
<keyword evidence="3" id="KW-1185">Reference proteome</keyword>
<evidence type="ECO:0000256" key="1">
    <source>
        <dbReference type="SAM" id="Phobius"/>
    </source>
</evidence>
<keyword evidence="1" id="KW-1133">Transmembrane helix</keyword>
<organism evidence="2 3">
    <name type="scientific">Candidatus Sulfobium mesophilum</name>
    <dbReference type="NCBI Taxonomy" id="2016548"/>
    <lineage>
        <taxon>Bacteria</taxon>
        <taxon>Pseudomonadati</taxon>
        <taxon>Nitrospirota</taxon>
        <taxon>Nitrospiria</taxon>
        <taxon>Nitrospirales</taxon>
        <taxon>Nitrospiraceae</taxon>
        <taxon>Candidatus Sulfobium</taxon>
    </lineage>
</organism>
<proteinExistence type="predicted"/>
<evidence type="ECO:0000313" key="3">
    <source>
        <dbReference type="Proteomes" id="UP000245125"/>
    </source>
</evidence>
<dbReference type="AlphaFoldDB" id="A0A2U3QL55"/>
<dbReference type="EMBL" id="OUUY01000144">
    <property type="protein sequence ID" value="SPQ02127.1"/>
    <property type="molecule type" value="Genomic_DNA"/>
</dbReference>
<name>A0A2U3QL55_9BACT</name>
<reference evidence="3" key="1">
    <citation type="submission" date="2018-03" db="EMBL/GenBank/DDBJ databases">
        <authorList>
            <person name="Zecchin S."/>
        </authorList>
    </citation>
    <scope>NUCLEOTIDE SEQUENCE [LARGE SCALE GENOMIC DNA]</scope>
</reference>
<protein>
    <submittedName>
        <fullName evidence="2">Uncharacterized protein</fullName>
    </submittedName>
</protein>
<keyword evidence="1" id="KW-0472">Membrane</keyword>
<keyword evidence="1" id="KW-0812">Transmembrane</keyword>
<dbReference type="Proteomes" id="UP000245125">
    <property type="component" value="Unassembled WGS sequence"/>
</dbReference>
<evidence type="ECO:0000313" key="2">
    <source>
        <dbReference type="EMBL" id="SPQ02127.1"/>
    </source>
</evidence>
<sequence length="100" mass="11296">MEDRRRAKKFLLFGAILGALSSLAISMLMDVQFADALKGTWRDAIAKDLNTFLSLGVNSHSIIVYIVFLFVLGILMAFGAFLGFIFFFFLYKFFSFLSSD</sequence>
<gene>
    <name evidence="2" type="ORF">NBG4_920002</name>
</gene>